<comment type="similarity">
    <text evidence="1">Belongs to the FldB/FldC dehydratase alpha/beta subunit family.</text>
</comment>
<dbReference type="GO" id="GO:0051536">
    <property type="term" value="F:iron-sulfur cluster binding"/>
    <property type="evidence" value="ECO:0007669"/>
    <property type="project" value="UniProtKB-KW"/>
</dbReference>
<dbReference type="AlphaFoldDB" id="A0A932CPB7"/>
<evidence type="ECO:0000256" key="1">
    <source>
        <dbReference type="ARBA" id="ARBA00005806"/>
    </source>
</evidence>
<reference evidence="5" key="1">
    <citation type="submission" date="2020-07" db="EMBL/GenBank/DDBJ databases">
        <title>Huge and variable diversity of episymbiotic CPR bacteria and DPANN archaea in groundwater ecosystems.</title>
        <authorList>
            <person name="He C.Y."/>
            <person name="Keren R."/>
            <person name="Whittaker M."/>
            <person name="Farag I.F."/>
            <person name="Doudna J."/>
            <person name="Cate J.H.D."/>
            <person name="Banfield J.F."/>
        </authorList>
    </citation>
    <scope>NUCLEOTIDE SEQUENCE</scope>
    <source>
        <strain evidence="5">NC_groundwater_672_Ag_B-0.1um_62_36</strain>
    </source>
</reference>
<proteinExistence type="inferred from homology"/>
<dbReference type="Proteomes" id="UP000769766">
    <property type="component" value="Unassembled WGS sequence"/>
</dbReference>
<evidence type="ECO:0000313" key="5">
    <source>
        <dbReference type="EMBL" id="MBI2876812.1"/>
    </source>
</evidence>
<protein>
    <submittedName>
        <fullName evidence="5">2-hydroxyacyl-CoA dehydratase</fullName>
    </submittedName>
</protein>
<organism evidence="5 6">
    <name type="scientific">Tectimicrobiota bacterium</name>
    <dbReference type="NCBI Taxonomy" id="2528274"/>
    <lineage>
        <taxon>Bacteria</taxon>
        <taxon>Pseudomonadati</taxon>
        <taxon>Nitrospinota/Tectimicrobiota group</taxon>
        <taxon>Candidatus Tectimicrobiota</taxon>
    </lineage>
</organism>
<name>A0A932CPB7_UNCTE</name>
<evidence type="ECO:0000256" key="4">
    <source>
        <dbReference type="ARBA" id="ARBA00023014"/>
    </source>
</evidence>
<dbReference type="Pfam" id="PF06050">
    <property type="entry name" value="HGD-D"/>
    <property type="match status" value="1"/>
</dbReference>
<keyword evidence="3" id="KW-0408">Iron</keyword>
<evidence type="ECO:0000256" key="3">
    <source>
        <dbReference type="ARBA" id="ARBA00023004"/>
    </source>
</evidence>
<dbReference type="Gene3D" id="3.40.50.11900">
    <property type="match status" value="1"/>
</dbReference>
<dbReference type="PANTHER" id="PTHR30548:SF5">
    <property type="entry name" value="SUBUNIT OF OXYGEN-SENSITIVE 2-HYDROXYISOCAPROYL-COA DEHYDRATASE"/>
    <property type="match status" value="1"/>
</dbReference>
<accession>A0A932CPB7</accession>
<evidence type="ECO:0000256" key="2">
    <source>
        <dbReference type="ARBA" id="ARBA00022723"/>
    </source>
</evidence>
<comment type="caution">
    <text evidence="5">The sequence shown here is derived from an EMBL/GenBank/DDBJ whole genome shotgun (WGS) entry which is preliminary data.</text>
</comment>
<dbReference type="GO" id="GO:0046872">
    <property type="term" value="F:metal ion binding"/>
    <property type="evidence" value="ECO:0007669"/>
    <property type="project" value="UniProtKB-KW"/>
</dbReference>
<keyword evidence="4" id="KW-0411">Iron-sulfur</keyword>
<dbReference type="InterPro" id="IPR010327">
    <property type="entry name" value="FldB/FldC_alpha/beta"/>
</dbReference>
<gene>
    <name evidence="5" type="ORF">HYY20_08020</name>
</gene>
<keyword evidence="2" id="KW-0479">Metal-binding</keyword>
<evidence type="ECO:0000313" key="6">
    <source>
        <dbReference type="Proteomes" id="UP000769766"/>
    </source>
</evidence>
<sequence length="373" mass="42733">MGVTQRFHDLMSNRHQYAREWKEKRGGKVVGYLCGYVPEEVLYAAGILPVRILGSHEPQDLTEAHIFNMYCPFCRDCLAQGLQGRYEYLDGITTGHSCMHMRQTFDSWVKHLPVSYNHYLYVPAHVQSVHAQSLLREELGYFKQSVEEWTGKPISNEALDRAIDVYNTNRRLLKQVYELRKSDPPSISGVEAMEIVLTSMFVDKEEHNQLLRQALAELPQQGSGPGSQIRLMFVGSANDDIEFTRMTEELGSYVVIEDHCTGSRYFWSEVVPQDDRLTAIAASYINKPACPQKDLVERTRFPYLLGLARDYNVQAAVVIQQKFCDPHEFDIPPIRALLEGNGIPVLFLEFDLTVPLGQFRTRVEAFFEMLQTV</sequence>
<dbReference type="Gene3D" id="3.40.50.11890">
    <property type="match status" value="1"/>
</dbReference>
<dbReference type="PANTHER" id="PTHR30548">
    <property type="entry name" value="2-HYDROXYGLUTARYL-COA DEHYDRATASE, D-COMPONENT-RELATED"/>
    <property type="match status" value="1"/>
</dbReference>
<dbReference type="EMBL" id="JACPRF010000242">
    <property type="protein sequence ID" value="MBI2876812.1"/>
    <property type="molecule type" value="Genomic_DNA"/>
</dbReference>
<dbReference type="Gene3D" id="1.20.1270.370">
    <property type="match status" value="1"/>
</dbReference>